<dbReference type="Proteomes" id="UP001177670">
    <property type="component" value="Unassembled WGS sequence"/>
</dbReference>
<dbReference type="AlphaFoldDB" id="A0AA40FJI7"/>
<name>A0AA40FJI7_9HYME</name>
<protein>
    <submittedName>
        <fullName evidence="1">Uncharacterized protein</fullName>
    </submittedName>
</protein>
<sequence length="72" mass="8509">MTKKKVKHYQFNNGWMFTPKHWNTLKYSFAQSTCSTIDWHWRCQRLQLPTLEQGYKGTGQTQSALLSEELGL</sequence>
<evidence type="ECO:0000313" key="1">
    <source>
        <dbReference type="EMBL" id="KAK1120144.1"/>
    </source>
</evidence>
<reference evidence="1" key="1">
    <citation type="submission" date="2021-10" db="EMBL/GenBank/DDBJ databases">
        <title>Melipona bicolor Genome sequencing and assembly.</title>
        <authorList>
            <person name="Araujo N.S."/>
            <person name="Arias M.C."/>
        </authorList>
    </citation>
    <scope>NUCLEOTIDE SEQUENCE</scope>
    <source>
        <strain evidence="1">USP_2M_L1-L4_2017</strain>
        <tissue evidence="1">Whole body</tissue>
    </source>
</reference>
<keyword evidence="2" id="KW-1185">Reference proteome</keyword>
<organism evidence="1 2">
    <name type="scientific">Melipona bicolor</name>
    <dbReference type="NCBI Taxonomy" id="60889"/>
    <lineage>
        <taxon>Eukaryota</taxon>
        <taxon>Metazoa</taxon>
        <taxon>Ecdysozoa</taxon>
        <taxon>Arthropoda</taxon>
        <taxon>Hexapoda</taxon>
        <taxon>Insecta</taxon>
        <taxon>Pterygota</taxon>
        <taxon>Neoptera</taxon>
        <taxon>Endopterygota</taxon>
        <taxon>Hymenoptera</taxon>
        <taxon>Apocrita</taxon>
        <taxon>Aculeata</taxon>
        <taxon>Apoidea</taxon>
        <taxon>Anthophila</taxon>
        <taxon>Apidae</taxon>
        <taxon>Melipona</taxon>
    </lineage>
</organism>
<proteinExistence type="predicted"/>
<accession>A0AA40FJI7</accession>
<dbReference type="EMBL" id="JAHYIQ010000033">
    <property type="protein sequence ID" value="KAK1120144.1"/>
    <property type="molecule type" value="Genomic_DNA"/>
</dbReference>
<gene>
    <name evidence="1" type="ORF">K0M31_012867</name>
</gene>
<comment type="caution">
    <text evidence="1">The sequence shown here is derived from an EMBL/GenBank/DDBJ whole genome shotgun (WGS) entry which is preliminary data.</text>
</comment>
<evidence type="ECO:0000313" key="2">
    <source>
        <dbReference type="Proteomes" id="UP001177670"/>
    </source>
</evidence>